<keyword evidence="1" id="KW-0812">Transmembrane</keyword>
<sequence length="30" mass="3552">MNKLIDELVDNFQYYATFLVMICILLMIAL</sequence>
<gene>
    <name evidence="2" type="ORF">Kirov_214</name>
</gene>
<accession>A0A7U3RX49</accession>
<dbReference type="Proteomes" id="UP000594029">
    <property type="component" value="Segment"/>
</dbReference>
<evidence type="ECO:0000313" key="2">
    <source>
        <dbReference type="EMBL" id="QOV08413.1"/>
    </source>
</evidence>
<proteinExistence type="predicted"/>
<name>A0A7U3RX49_9CAUD</name>
<dbReference type="EMBL" id="MW084976">
    <property type="protein sequence ID" value="QOV08413.1"/>
    <property type="molecule type" value="Genomic_DNA"/>
</dbReference>
<keyword evidence="1" id="KW-0472">Membrane</keyword>
<feature type="transmembrane region" description="Helical" evidence="1">
    <location>
        <begin position="12"/>
        <end position="29"/>
    </location>
</feature>
<evidence type="ECO:0000256" key="1">
    <source>
        <dbReference type="SAM" id="Phobius"/>
    </source>
</evidence>
<keyword evidence="1" id="KW-1133">Transmembrane helix</keyword>
<organism evidence="2 3">
    <name type="scientific">Bacillus phage Kirov</name>
    <dbReference type="NCBI Taxonomy" id="2783539"/>
    <lineage>
        <taxon>Viruses</taxon>
        <taxon>Duplodnaviria</taxon>
        <taxon>Heunggongvirae</taxon>
        <taxon>Uroviricota</taxon>
        <taxon>Caudoviricetes</taxon>
        <taxon>Andregratiavirinae</taxon>
        <taxon>Kirovvirus</taxon>
        <taxon>Kirovvirus kirov</taxon>
    </lineage>
</organism>
<protein>
    <submittedName>
        <fullName evidence="2">Uncharacterized protein</fullName>
    </submittedName>
</protein>
<reference evidence="2 3" key="1">
    <citation type="submission" date="2020-10" db="EMBL/GenBank/DDBJ databases">
        <authorList>
            <person name="Kazantseva O.A."/>
            <person name="Piligrimova E.G."/>
            <person name="Shadrin A.M."/>
        </authorList>
    </citation>
    <scope>NUCLEOTIDE SEQUENCE [LARGE SCALE GENOMIC DNA]</scope>
</reference>
<keyword evidence="3" id="KW-1185">Reference proteome</keyword>
<evidence type="ECO:0000313" key="3">
    <source>
        <dbReference type="Proteomes" id="UP000594029"/>
    </source>
</evidence>